<evidence type="ECO:0000313" key="6">
    <source>
        <dbReference type="Proteomes" id="UP001233999"/>
    </source>
</evidence>
<evidence type="ECO:0000256" key="2">
    <source>
        <dbReference type="PROSITE-ProRule" id="PRU00124"/>
    </source>
</evidence>
<dbReference type="PROSITE" id="PS01209">
    <property type="entry name" value="LDLRA_1"/>
    <property type="match status" value="1"/>
</dbReference>
<keyword evidence="4" id="KW-0812">Transmembrane</keyword>
<feature type="compositionally biased region" description="Pro residues" evidence="3">
    <location>
        <begin position="369"/>
        <end position="382"/>
    </location>
</feature>
<organism evidence="5 6">
    <name type="scientific">Diploptera punctata</name>
    <name type="common">Pacific beetle cockroach</name>
    <dbReference type="NCBI Taxonomy" id="6984"/>
    <lineage>
        <taxon>Eukaryota</taxon>
        <taxon>Metazoa</taxon>
        <taxon>Ecdysozoa</taxon>
        <taxon>Arthropoda</taxon>
        <taxon>Hexapoda</taxon>
        <taxon>Insecta</taxon>
        <taxon>Pterygota</taxon>
        <taxon>Neoptera</taxon>
        <taxon>Polyneoptera</taxon>
        <taxon>Dictyoptera</taxon>
        <taxon>Blattodea</taxon>
        <taxon>Blaberoidea</taxon>
        <taxon>Blaberidae</taxon>
        <taxon>Diplopterinae</taxon>
        <taxon>Diploptera</taxon>
    </lineage>
</organism>
<feature type="compositionally biased region" description="Low complexity" evidence="3">
    <location>
        <begin position="271"/>
        <end position="282"/>
    </location>
</feature>
<evidence type="ECO:0000256" key="3">
    <source>
        <dbReference type="SAM" id="MobiDB-lite"/>
    </source>
</evidence>
<dbReference type="Proteomes" id="UP001233999">
    <property type="component" value="Unassembled WGS sequence"/>
</dbReference>
<sequence length="421" mass="46070">KLERHCLQDSPPSILFLHKEGVYVAALVELNIKSPSPDARCQLEVKAPSSHLLTVHLVKQEQKEFFSSSPPLRKKQGFQPCYLKLKKKLHLLASPQKDDNMPKRLSRTVDVCDSSNTPNGTIVLNNHLTLAWSPPDVHLANRMVASHIVITAVGRGAEVCSSRNRMPCNSSALQVCVTKDLICDGFNNCPESGDDENPIKCTEALFSDPQKVIGDFLTKAVVRAISIKNDMINSTDTGEKKGLELSPWLSNVSAYFFKNILNNKNRLQNDTTTTTAAPPKATSNHQPPKNPTEMDSIPAALAHYGPWGYLMLGMLICGAILMLCGLWECCCRSSKHRLPPGGPISTSAATTVFIINSAPHRSNRSQQPQQPPEDPPAIPGPPSYDELDQPPAYSSLFPLTKLASSERISAESNPVITSDHI</sequence>
<reference evidence="5" key="1">
    <citation type="journal article" date="2023" name="IScience">
        <title>Live-bearing cockroach genome reveals convergent evolutionary mechanisms linked to viviparity in insects and beyond.</title>
        <authorList>
            <person name="Fouks B."/>
            <person name="Harrison M.C."/>
            <person name="Mikhailova A.A."/>
            <person name="Marchal E."/>
            <person name="English S."/>
            <person name="Carruthers M."/>
            <person name="Jennings E.C."/>
            <person name="Chiamaka E.L."/>
            <person name="Frigard R.A."/>
            <person name="Pippel M."/>
            <person name="Attardo G.M."/>
            <person name="Benoit J.B."/>
            <person name="Bornberg-Bauer E."/>
            <person name="Tobe S.S."/>
        </authorList>
    </citation>
    <scope>NUCLEOTIDE SEQUENCE</scope>
    <source>
        <strain evidence="5">Stay&amp;Tobe</strain>
    </source>
</reference>
<protein>
    <submittedName>
        <fullName evidence="5">Uncharacterized protein</fullName>
    </submittedName>
</protein>
<evidence type="ECO:0000313" key="5">
    <source>
        <dbReference type="EMBL" id="KAJ9579851.1"/>
    </source>
</evidence>
<feature type="region of interest" description="Disordered" evidence="3">
    <location>
        <begin position="360"/>
        <end position="393"/>
    </location>
</feature>
<proteinExistence type="predicted"/>
<dbReference type="PROSITE" id="PS50068">
    <property type="entry name" value="LDLRA_2"/>
    <property type="match status" value="1"/>
</dbReference>
<dbReference type="InterPro" id="IPR002172">
    <property type="entry name" value="LDrepeatLR_classA_rpt"/>
</dbReference>
<gene>
    <name evidence="5" type="ORF">L9F63_004490</name>
</gene>
<dbReference type="EMBL" id="JASPKZ010008372">
    <property type="protein sequence ID" value="KAJ9579851.1"/>
    <property type="molecule type" value="Genomic_DNA"/>
</dbReference>
<keyword evidence="6" id="KW-1185">Reference proteome</keyword>
<comment type="caution">
    <text evidence="5">The sequence shown here is derived from an EMBL/GenBank/DDBJ whole genome shotgun (WGS) entry which is preliminary data.</text>
</comment>
<keyword evidence="1" id="KW-1015">Disulfide bond</keyword>
<evidence type="ECO:0000256" key="1">
    <source>
        <dbReference type="ARBA" id="ARBA00023157"/>
    </source>
</evidence>
<evidence type="ECO:0000256" key="4">
    <source>
        <dbReference type="SAM" id="Phobius"/>
    </source>
</evidence>
<dbReference type="AlphaFoldDB" id="A0AAD8E7L7"/>
<comment type="caution">
    <text evidence="2">Lacks conserved residue(s) required for the propagation of feature annotation.</text>
</comment>
<feature type="region of interest" description="Disordered" evidence="3">
    <location>
        <begin position="267"/>
        <end position="294"/>
    </location>
</feature>
<feature type="non-terminal residue" evidence="5">
    <location>
        <position position="1"/>
    </location>
</feature>
<name>A0AAD8E7L7_DIPPU</name>
<feature type="transmembrane region" description="Helical" evidence="4">
    <location>
        <begin position="307"/>
        <end position="327"/>
    </location>
</feature>
<dbReference type="InterPro" id="IPR023415">
    <property type="entry name" value="LDLR_class-A_CS"/>
</dbReference>
<reference evidence="5" key="2">
    <citation type="submission" date="2023-05" db="EMBL/GenBank/DDBJ databases">
        <authorList>
            <person name="Fouks B."/>
        </authorList>
    </citation>
    <scope>NUCLEOTIDE SEQUENCE</scope>
    <source>
        <strain evidence="5">Stay&amp;Tobe</strain>
        <tissue evidence="5">Testes</tissue>
    </source>
</reference>
<keyword evidence="4" id="KW-0472">Membrane</keyword>
<accession>A0AAD8E7L7</accession>
<keyword evidence="4" id="KW-1133">Transmembrane helix</keyword>